<keyword evidence="1" id="KW-0472">Membrane</keyword>
<comment type="caution">
    <text evidence="2">The sequence shown here is derived from an EMBL/GenBank/DDBJ whole genome shotgun (WGS) entry which is preliminary data.</text>
</comment>
<proteinExistence type="predicted"/>
<evidence type="ECO:0000256" key="1">
    <source>
        <dbReference type="SAM" id="Phobius"/>
    </source>
</evidence>
<name>A0A8T2TTY3_CERRI</name>
<dbReference type="EMBL" id="CM035416">
    <property type="protein sequence ID" value="KAH7424875.1"/>
    <property type="molecule type" value="Genomic_DNA"/>
</dbReference>
<feature type="transmembrane region" description="Helical" evidence="1">
    <location>
        <begin position="87"/>
        <end position="113"/>
    </location>
</feature>
<keyword evidence="1" id="KW-1133">Transmembrane helix</keyword>
<keyword evidence="1" id="KW-0812">Transmembrane</keyword>
<accession>A0A8T2TTY3</accession>
<reference evidence="2" key="1">
    <citation type="submission" date="2021-08" db="EMBL/GenBank/DDBJ databases">
        <title>WGS assembly of Ceratopteris richardii.</title>
        <authorList>
            <person name="Marchant D.B."/>
            <person name="Chen G."/>
            <person name="Jenkins J."/>
            <person name="Shu S."/>
            <person name="Leebens-Mack J."/>
            <person name="Grimwood J."/>
            <person name="Schmutz J."/>
            <person name="Soltis P."/>
            <person name="Soltis D."/>
            <person name="Chen Z.-H."/>
        </authorList>
    </citation>
    <scope>NUCLEOTIDE SEQUENCE</scope>
    <source>
        <strain evidence="2">Whitten #5841</strain>
        <tissue evidence="2">Leaf</tissue>
    </source>
</reference>
<gene>
    <name evidence="2" type="ORF">KP509_11G029200</name>
</gene>
<protein>
    <submittedName>
        <fullName evidence="2">Uncharacterized protein</fullName>
    </submittedName>
</protein>
<feature type="transmembrane region" description="Helical" evidence="1">
    <location>
        <begin position="44"/>
        <end position="75"/>
    </location>
</feature>
<evidence type="ECO:0000313" key="2">
    <source>
        <dbReference type="EMBL" id="KAH7424875.1"/>
    </source>
</evidence>
<dbReference type="AlphaFoldDB" id="A0A8T2TTY3"/>
<sequence>MGRPLLTEEYDRKPCLHFFFKGICFIHINKICALNIDEYLILQMYIICMYACLHACMYVCMCVCICVLCMCVYVFMHVCMFTITCLYFLSIFNFVYPLCIFSMFWLYIFFYALA</sequence>
<keyword evidence="3" id="KW-1185">Reference proteome</keyword>
<dbReference type="Proteomes" id="UP000825935">
    <property type="component" value="Chromosome 11"/>
</dbReference>
<evidence type="ECO:0000313" key="3">
    <source>
        <dbReference type="Proteomes" id="UP000825935"/>
    </source>
</evidence>
<organism evidence="2 3">
    <name type="scientific">Ceratopteris richardii</name>
    <name type="common">Triangle waterfern</name>
    <dbReference type="NCBI Taxonomy" id="49495"/>
    <lineage>
        <taxon>Eukaryota</taxon>
        <taxon>Viridiplantae</taxon>
        <taxon>Streptophyta</taxon>
        <taxon>Embryophyta</taxon>
        <taxon>Tracheophyta</taxon>
        <taxon>Polypodiopsida</taxon>
        <taxon>Polypodiidae</taxon>
        <taxon>Polypodiales</taxon>
        <taxon>Pteridineae</taxon>
        <taxon>Pteridaceae</taxon>
        <taxon>Parkerioideae</taxon>
        <taxon>Ceratopteris</taxon>
    </lineage>
</organism>